<dbReference type="EMBL" id="CP032489">
    <property type="protein sequence ID" value="AYD47944.1"/>
    <property type="molecule type" value="Genomic_DNA"/>
</dbReference>
<evidence type="ECO:0008006" key="3">
    <source>
        <dbReference type="Google" id="ProtNLM"/>
    </source>
</evidence>
<organism evidence="1 2">
    <name type="scientific">Arachidicoccus soli</name>
    <dbReference type="NCBI Taxonomy" id="2341117"/>
    <lineage>
        <taxon>Bacteria</taxon>
        <taxon>Pseudomonadati</taxon>
        <taxon>Bacteroidota</taxon>
        <taxon>Chitinophagia</taxon>
        <taxon>Chitinophagales</taxon>
        <taxon>Chitinophagaceae</taxon>
        <taxon>Arachidicoccus</taxon>
    </lineage>
</organism>
<dbReference type="OrthoDB" id="9796281at2"/>
<dbReference type="AlphaFoldDB" id="A0A386HRQ8"/>
<gene>
    <name evidence="1" type="ORF">D6B99_10285</name>
</gene>
<dbReference type="Pfam" id="PF08843">
    <property type="entry name" value="AbiEii"/>
    <property type="match status" value="1"/>
</dbReference>
<reference evidence="1 2" key="1">
    <citation type="submission" date="2018-09" db="EMBL/GenBank/DDBJ databases">
        <title>Arachidicoccus sp. nov., a bacterium isolated from soil.</title>
        <authorList>
            <person name="Weon H.-Y."/>
            <person name="Kwon S.-W."/>
            <person name="Lee S.A."/>
        </authorList>
    </citation>
    <scope>NUCLEOTIDE SEQUENCE [LARGE SCALE GENOMIC DNA]</scope>
    <source>
        <strain evidence="1 2">KIS59-12</strain>
    </source>
</reference>
<sequence>MNQLHTNTVSPEILSLLNELMKDNEMHNFRLVGETALSLLIGHRKSIDIDLFTDKDFNVLRVFEKLHDKYAYIQNSFSDTGTRGYIGTIKCDFFNHNHLWLDNPVVIDNIRMASVKEIAAMKIYAIIESNGKRLKDFVDIAFISEFLSLQQILSSFQEKYKGFTDTLALKAMFHFGNIDFTKPIELISNEFNWTGFEKRFELMLDNPNSVLPKLESKTIAYKQKRGRKL</sequence>
<dbReference type="Proteomes" id="UP000266118">
    <property type="component" value="Chromosome"/>
</dbReference>
<dbReference type="KEGG" id="ark:D6B99_10285"/>
<accession>A0A386HRQ8</accession>
<evidence type="ECO:0000313" key="2">
    <source>
        <dbReference type="Proteomes" id="UP000266118"/>
    </source>
</evidence>
<proteinExistence type="predicted"/>
<dbReference type="InterPro" id="IPR014942">
    <property type="entry name" value="AbiEii"/>
</dbReference>
<keyword evidence="2" id="KW-1185">Reference proteome</keyword>
<name>A0A386HRQ8_9BACT</name>
<dbReference type="RefSeq" id="WP_119987860.1">
    <property type="nucleotide sequence ID" value="NZ_CP032489.1"/>
</dbReference>
<protein>
    <recommendedName>
        <fullName evidence="3">Nucleotidyl transferase AbiEii/AbiGii toxin family protein</fullName>
    </recommendedName>
</protein>
<evidence type="ECO:0000313" key="1">
    <source>
        <dbReference type="EMBL" id="AYD47944.1"/>
    </source>
</evidence>